<feature type="transmembrane region" description="Helical" evidence="1">
    <location>
        <begin position="278"/>
        <end position="297"/>
    </location>
</feature>
<evidence type="ECO:0008006" key="4">
    <source>
        <dbReference type="Google" id="ProtNLM"/>
    </source>
</evidence>
<name>A0ABQ2AX44_9MICC</name>
<dbReference type="Proteomes" id="UP000643279">
    <property type="component" value="Unassembled WGS sequence"/>
</dbReference>
<feature type="transmembrane region" description="Helical" evidence="1">
    <location>
        <begin position="410"/>
        <end position="429"/>
    </location>
</feature>
<comment type="caution">
    <text evidence="2">The sequence shown here is derived from an EMBL/GenBank/DDBJ whole genome shotgun (WGS) entry which is preliminary data.</text>
</comment>
<keyword evidence="1" id="KW-0812">Transmembrane</keyword>
<feature type="transmembrane region" description="Helical" evidence="1">
    <location>
        <begin position="72"/>
        <end position="90"/>
    </location>
</feature>
<gene>
    <name evidence="2" type="ORF">GCM10007170_30010</name>
</gene>
<feature type="transmembrane region" description="Helical" evidence="1">
    <location>
        <begin position="467"/>
        <end position="487"/>
    </location>
</feature>
<feature type="transmembrane region" description="Helical" evidence="1">
    <location>
        <begin position="203"/>
        <end position="221"/>
    </location>
</feature>
<feature type="transmembrane region" description="Helical" evidence="1">
    <location>
        <begin position="435"/>
        <end position="455"/>
    </location>
</feature>
<accession>A0ABQ2AX44</accession>
<sequence length="620" mass="66498">MSLTGSVDDSSPVTLVQRDGVPRRARDRVPRSRCIALALIALVAVVLGVNALSEVDARNIGEFGLIGALPTGYFVAVGLSLVGFVGSLALKRDVPALLGLQVLVLIVILHGADPIVHGLPRLEASYRHLGIADYIAQSGQLDPTIDAYFSWPGFFALLAMFSEASGLHDLTAIATWAPLGVNVLLMLPLLALASRLTSQWRQAWAAIWVFYLASWVGQDYLSPQSYAFILMIVLVASLMTAFVGWARPVARNKFTSRWRSWVAFLDPTIPRFPGGTGLSKSAGASLTVACAVLVVAITASHQLTPFAVFTVGVALLAIGRISIRFLVPFAGILAFVWLVVVAEPYWSGHINQLLGSIGAVNSTVSKAFISRISGSEAHVLVVAARLVESGLIIVLAVIGMVVAHKRRTPWLTATAGAFAPISLFLLQPYGGELFLRLYMFALPFAACLVVVAFMPKSTRQSLGWVRATALVVLGGLLATTTLITRYGNDRMENFTTDEISVIDELYDKAPEGSIVIEALHNTPWRFQQYAAYKYITLLPAQAQPVASRLTCDTVNKIAGHAGAYLVVTKSQQDAADALGVGPAGSIPDFLSDCSKDPKWSAVYQNGDGVLFHIEGENLGK</sequence>
<keyword evidence="3" id="KW-1185">Reference proteome</keyword>
<organism evidence="2 3">
    <name type="scientific">Arthrobacter liuii</name>
    <dbReference type="NCBI Taxonomy" id="1476996"/>
    <lineage>
        <taxon>Bacteria</taxon>
        <taxon>Bacillati</taxon>
        <taxon>Actinomycetota</taxon>
        <taxon>Actinomycetes</taxon>
        <taxon>Micrococcales</taxon>
        <taxon>Micrococcaceae</taxon>
        <taxon>Arthrobacter</taxon>
    </lineage>
</organism>
<dbReference type="EMBL" id="BMFW01000015">
    <property type="protein sequence ID" value="GGH98143.1"/>
    <property type="molecule type" value="Genomic_DNA"/>
</dbReference>
<evidence type="ECO:0000313" key="3">
    <source>
        <dbReference type="Proteomes" id="UP000643279"/>
    </source>
</evidence>
<feature type="transmembrane region" description="Helical" evidence="1">
    <location>
        <begin position="170"/>
        <end position="191"/>
    </location>
</feature>
<protein>
    <recommendedName>
        <fullName evidence="4">Glycosyltransferase</fullName>
    </recommendedName>
</protein>
<feature type="transmembrane region" description="Helical" evidence="1">
    <location>
        <begin position="303"/>
        <end position="319"/>
    </location>
</feature>
<reference evidence="3" key="1">
    <citation type="journal article" date="2019" name="Int. J. Syst. Evol. Microbiol.">
        <title>The Global Catalogue of Microorganisms (GCM) 10K type strain sequencing project: providing services to taxonomists for standard genome sequencing and annotation.</title>
        <authorList>
            <consortium name="The Broad Institute Genomics Platform"/>
            <consortium name="The Broad Institute Genome Sequencing Center for Infectious Disease"/>
            <person name="Wu L."/>
            <person name="Ma J."/>
        </authorList>
    </citation>
    <scope>NUCLEOTIDE SEQUENCE [LARGE SCALE GENOMIC DNA]</scope>
    <source>
        <strain evidence="3">CGMCC 1.12778</strain>
    </source>
</reference>
<feature type="transmembrane region" description="Helical" evidence="1">
    <location>
        <begin position="227"/>
        <end position="250"/>
    </location>
</feature>
<feature type="transmembrane region" description="Helical" evidence="1">
    <location>
        <begin position="97"/>
        <end position="116"/>
    </location>
</feature>
<feature type="transmembrane region" description="Helical" evidence="1">
    <location>
        <begin position="326"/>
        <end position="346"/>
    </location>
</feature>
<evidence type="ECO:0000256" key="1">
    <source>
        <dbReference type="SAM" id="Phobius"/>
    </source>
</evidence>
<evidence type="ECO:0000313" key="2">
    <source>
        <dbReference type="EMBL" id="GGH98143.1"/>
    </source>
</evidence>
<proteinExistence type="predicted"/>
<feature type="transmembrane region" description="Helical" evidence="1">
    <location>
        <begin position="34"/>
        <end position="52"/>
    </location>
</feature>
<feature type="transmembrane region" description="Helical" evidence="1">
    <location>
        <begin position="379"/>
        <end position="403"/>
    </location>
</feature>
<keyword evidence="1" id="KW-0472">Membrane</keyword>
<keyword evidence="1" id="KW-1133">Transmembrane helix</keyword>